<sequence>MVATFSMSIWWQGVMDGFVWACSRVYGPNDECERGERMGGSRSTLTSAMEKFLEFIEDLNLIDLPLEGGRYTWLSGTDQPLMSRIDGALVSHDRG</sequence>
<feature type="signal peptide" evidence="1">
    <location>
        <begin position="1"/>
        <end position="21"/>
    </location>
</feature>
<dbReference type="SUPFAM" id="SSF56219">
    <property type="entry name" value="DNase I-like"/>
    <property type="match status" value="1"/>
</dbReference>
<evidence type="ECO:0000313" key="2">
    <source>
        <dbReference type="EnsemblPlants" id="QL04p060532:mrna"/>
    </source>
</evidence>
<dbReference type="InParanoid" id="A0A7N2LHZ6"/>
<name>A0A7N2LHZ6_QUELO</name>
<dbReference type="InterPro" id="IPR036691">
    <property type="entry name" value="Endo/exonu/phosph_ase_sf"/>
</dbReference>
<dbReference type="EMBL" id="LRBV02000004">
    <property type="status" value="NOT_ANNOTATED_CDS"/>
    <property type="molecule type" value="Genomic_DNA"/>
</dbReference>
<proteinExistence type="predicted"/>
<evidence type="ECO:0000256" key="1">
    <source>
        <dbReference type="SAM" id="SignalP"/>
    </source>
</evidence>
<dbReference type="EnsemblPlants" id="QL04p060532:mrna">
    <property type="protein sequence ID" value="QL04p060532:mrna"/>
    <property type="gene ID" value="QL04p060532"/>
</dbReference>
<keyword evidence="1" id="KW-0732">Signal</keyword>
<organism evidence="2 3">
    <name type="scientific">Quercus lobata</name>
    <name type="common">Valley oak</name>
    <dbReference type="NCBI Taxonomy" id="97700"/>
    <lineage>
        <taxon>Eukaryota</taxon>
        <taxon>Viridiplantae</taxon>
        <taxon>Streptophyta</taxon>
        <taxon>Embryophyta</taxon>
        <taxon>Tracheophyta</taxon>
        <taxon>Spermatophyta</taxon>
        <taxon>Magnoliopsida</taxon>
        <taxon>eudicotyledons</taxon>
        <taxon>Gunneridae</taxon>
        <taxon>Pentapetalae</taxon>
        <taxon>rosids</taxon>
        <taxon>fabids</taxon>
        <taxon>Fagales</taxon>
        <taxon>Fagaceae</taxon>
        <taxon>Quercus</taxon>
    </lineage>
</organism>
<reference evidence="2 3" key="1">
    <citation type="journal article" date="2016" name="G3 (Bethesda)">
        <title>First Draft Assembly and Annotation of the Genome of a California Endemic Oak Quercus lobata Nee (Fagaceae).</title>
        <authorList>
            <person name="Sork V.L."/>
            <person name="Fitz-Gibbon S.T."/>
            <person name="Puiu D."/>
            <person name="Crepeau M."/>
            <person name="Gugger P.F."/>
            <person name="Sherman R."/>
            <person name="Stevens K."/>
            <person name="Langley C.H."/>
            <person name="Pellegrini M."/>
            <person name="Salzberg S.L."/>
        </authorList>
    </citation>
    <scope>NUCLEOTIDE SEQUENCE [LARGE SCALE GENOMIC DNA]</scope>
    <source>
        <strain evidence="2 3">cv. SW786</strain>
    </source>
</reference>
<accession>A0A7N2LHZ6</accession>
<dbReference type="AlphaFoldDB" id="A0A7N2LHZ6"/>
<evidence type="ECO:0000313" key="3">
    <source>
        <dbReference type="Proteomes" id="UP000594261"/>
    </source>
</evidence>
<feature type="chain" id="PRO_5029640354" evidence="1">
    <location>
        <begin position="22"/>
        <end position="95"/>
    </location>
</feature>
<dbReference type="Gramene" id="QL04p060532:mrna">
    <property type="protein sequence ID" value="QL04p060532:mrna"/>
    <property type="gene ID" value="QL04p060532"/>
</dbReference>
<dbReference type="Proteomes" id="UP000594261">
    <property type="component" value="Chromosome 4"/>
</dbReference>
<reference evidence="2" key="2">
    <citation type="submission" date="2021-01" db="UniProtKB">
        <authorList>
            <consortium name="EnsemblPlants"/>
        </authorList>
    </citation>
    <scope>IDENTIFICATION</scope>
</reference>
<keyword evidence="3" id="KW-1185">Reference proteome</keyword>
<protein>
    <submittedName>
        <fullName evidence="2">Uncharacterized protein</fullName>
    </submittedName>
</protein>